<keyword evidence="1" id="KW-1133">Transmembrane helix</keyword>
<evidence type="ECO:0000256" key="1">
    <source>
        <dbReference type="SAM" id="Phobius"/>
    </source>
</evidence>
<gene>
    <name evidence="2" type="ORF">SAMN05421820_101465</name>
</gene>
<evidence type="ECO:0000313" key="3">
    <source>
        <dbReference type="Proteomes" id="UP000183200"/>
    </source>
</evidence>
<reference evidence="3" key="1">
    <citation type="submission" date="2016-10" db="EMBL/GenBank/DDBJ databases">
        <authorList>
            <person name="Varghese N."/>
            <person name="Submissions S."/>
        </authorList>
    </citation>
    <scope>NUCLEOTIDE SEQUENCE [LARGE SCALE GENOMIC DNA]</scope>
    <source>
        <strain evidence="3">DSM 19110</strain>
    </source>
</reference>
<dbReference type="AlphaFoldDB" id="A0A1G9K5P8"/>
<keyword evidence="1" id="KW-0812">Transmembrane</keyword>
<dbReference type="Proteomes" id="UP000183200">
    <property type="component" value="Unassembled WGS sequence"/>
</dbReference>
<accession>A0A1G9K5P8</accession>
<organism evidence="2 3">
    <name type="scientific">Pedobacter steynii</name>
    <dbReference type="NCBI Taxonomy" id="430522"/>
    <lineage>
        <taxon>Bacteria</taxon>
        <taxon>Pseudomonadati</taxon>
        <taxon>Bacteroidota</taxon>
        <taxon>Sphingobacteriia</taxon>
        <taxon>Sphingobacteriales</taxon>
        <taxon>Sphingobacteriaceae</taxon>
        <taxon>Pedobacter</taxon>
    </lineage>
</organism>
<evidence type="ECO:0000313" key="2">
    <source>
        <dbReference type="EMBL" id="SDL44593.1"/>
    </source>
</evidence>
<protein>
    <submittedName>
        <fullName evidence="2">Uncharacterized protein</fullName>
    </submittedName>
</protein>
<name>A0A1G9K5P8_9SPHI</name>
<feature type="transmembrane region" description="Helical" evidence="1">
    <location>
        <begin position="23"/>
        <end position="42"/>
    </location>
</feature>
<proteinExistence type="predicted"/>
<keyword evidence="1" id="KW-0472">Membrane</keyword>
<keyword evidence="3" id="KW-1185">Reference proteome</keyword>
<sequence>MGYNIDGCSSWILGRSSCEMSHVGFYFLASFFLCIAFSLQWGGVLIFDLMLEQFTWFDFFACVLPLLLGWYLWLFLMYRVSGGKSFPGLSTAGSAVLGLGQDLSGGPGAGFGSTGNGPDLMGKSKMPEGVSRVVASDVVFAGDVSVDDLSSSVLMGDVIAELKEVFAILAREDGSKVDFFRLVGAVKESYPGLGSHPGLAMLNAFVSGNVPFLLTLAELESLWD</sequence>
<feature type="transmembrane region" description="Helical" evidence="1">
    <location>
        <begin position="54"/>
        <end position="76"/>
    </location>
</feature>
<dbReference type="RefSeq" id="WP_143010308.1">
    <property type="nucleotide sequence ID" value="NZ_FNGY01000001.1"/>
</dbReference>
<dbReference type="OrthoDB" id="792964at2"/>
<dbReference type="EMBL" id="FNGY01000001">
    <property type="protein sequence ID" value="SDL44593.1"/>
    <property type="molecule type" value="Genomic_DNA"/>
</dbReference>